<keyword evidence="5" id="KW-0133">Cell shape</keyword>
<keyword evidence="8 17" id="KW-0472">Membrane</keyword>
<feature type="transmembrane region" description="Helical" evidence="17">
    <location>
        <begin position="103"/>
        <end position="126"/>
    </location>
</feature>
<keyword evidence="4 17" id="KW-0812">Transmembrane</keyword>
<dbReference type="GO" id="GO:0008955">
    <property type="term" value="F:peptidoglycan glycosyltransferase activity"/>
    <property type="evidence" value="ECO:0007669"/>
    <property type="project" value="UniProtKB-EC"/>
</dbReference>
<evidence type="ECO:0000313" key="18">
    <source>
        <dbReference type="EMBL" id="QCA29306.1"/>
    </source>
</evidence>
<reference evidence="19 21" key="1">
    <citation type="submission" date="2019-03" db="EMBL/GenBank/DDBJ databases">
        <title>Vagococcus sp. was isolated fron gut of Carduelis flavirostris.</title>
        <authorList>
            <person name="Ge Y."/>
        </authorList>
    </citation>
    <scope>NUCLEOTIDE SEQUENCE [LARGE SCALE GENOMIC DNA]</scope>
    <source>
        <strain evidence="19 21">CF-210</strain>
    </source>
</reference>
<dbReference type="EC" id="2.4.99.28" evidence="14"/>
<feature type="transmembrane region" description="Helical" evidence="17">
    <location>
        <begin position="47"/>
        <end position="67"/>
    </location>
</feature>
<dbReference type="GO" id="GO:0051301">
    <property type="term" value="P:cell division"/>
    <property type="evidence" value="ECO:0007669"/>
    <property type="project" value="InterPro"/>
</dbReference>
<feature type="transmembrane region" description="Helical" evidence="17">
    <location>
        <begin position="7"/>
        <end position="27"/>
    </location>
</feature>
<feature type="transmembrane region" description="Helical" evidence="17">
    <location>
        <begin position="314"/>
        <end position="335"/>
    </location>
</feature>
<dbReference type="RefSeq" id="WP_135254229.1">
    <property type="nucleotide sequence ID" value="NZ_CP038865.1"/>
</dbReference>
<evidence type="ECO:0000256" key="13">
    <source>
        <dbReference type="ARBA" id="ARBA00041418"/>
    </source>
</evidence>
<keyword evidence="7 17" id="KW-1133">Transmembrane helix</keyword>
<sequence length="388" mass="42898">MHKRVDGMILGSYVLVSLFGMLMVYSASSYRLWSQGDATIDLFMKQGLFVAVGFLIVGSIFCIRLSVILHSRVTIFLVVSSLIFLFMVKIPGLGVNINGAKRWLSIVGIQFQPADFAMLALVFYLAHYYRQVDKKMKTWNYPLIISGLLASLILTQPKVTGALMVLFIVLAMIMINSVPIKYIGMLIAAGLGSLLVVAGIIVFLGNHHLLPGLFHHVYERIISVSNPFDEYFGSGYQMSQSFIAIYNGGLFGLGLGNSMTKQGYLPVAETDFIFSIIVEEWGLLFSMVVLALLLGLCARIFYLSYKWDNHQEGLLLTGIGLLFFIQITVNISSISGLIPMTGIPLPFISYGGTNFLINSVAVGVVLNIASRRHDQIDYIKSRGKRAFS</sequence>
<evidence type="ECO:0000256" key="10">
    <source>
        <dbReference type="ARBA" id="ARBA00033270"/>
    </source>
</evidence>
<keyword evidence="2" id="KW-0328">Glycosyltransferase</keyword>
<keyword evidence="20" id="KW-1185">Reference proteome</keyword>
<evidence type="ECO:0000256" key="6">
    <source>
        <dbReference type="ARBA" id="ARBA00022984"/>
    </source>
</evidence>
<comment type="catalytic activity">
    <reaction evidence="15">
        <text>[GlcNAc-(1-&gt;4)-Mur2Ac(oyl-L-Ala-gamma-D-Glu-L-Lys-D-Ala-D-Ala)](n)-di-trans,octa-cis-undecaprenyl diphosphate + beta-D-GlcNAc-(1-&gt;4)-Mur2Ac(oyl-L-Ala-gamma-D-Glu-L-Lys-D-Ala-D-Ala)-di-trans,octa-cis-undecaprenyl diphosphate = [GlcNAc-(1-&gt;4)-Mur2Ac(oyl-L-Ala-gamma-D-Glu-L-Lys-D-Ala-D-Ala)](n+1)-di-trans,octa-cis-undecaprenyl diphosphate + di-trans,octa-cis-undecaprenyl diphosphate + H(+)</text>
        <dbReference type="Rhea" id="RHEA:23708"/>
        <dbReference type="Rhea" id="RHEA-COMP:9602"/>
        <dbReference type="Rhea" id="RHEA-COMP:9603"/>
        <dbReference type="ChEBI" id="CHEBI:15378"/>
        <dbReference type="ChEBI" id="CHEBI:58405"/>
        <dbReference type="ChEBI" id="CHEBI:60033"/>
        <dbReference type="ChEBI" id="CHEBI:78435"/>
        <dbReference type="EC" id="2.4.99.28"/>
    </reaction>
</comment>
<feature type="transmembrane region" description="Helical" evidence="17">
    <location>
        <begin position="281"/>
        <end position="302"/>
    </location>
</feature>
<dbReference type="GO" id="GO:0005886">
    <property type="term" value="C:plasma membrane"/>
    <property type="evidence" value="ECO:0007669"/>
    <property type="project" value="TreeGrafter"/>
</dbReference>
<comment type="similarity">
    <text evidence="11">Belongs to the SEDS family. FtsW subfamily.</text>
</comment>
<dbReference type="GO" id="GO:0015648">
    <property type="term" value="F:lipid-linked peptidoglycan transporter activity"/>
    <property type="evidence" value="ECO:0007669"/>
    <property type="project" value="TreeGrafter"/>
</dbReference>
<keyword evidence="6" id="KW-0573">Peptidoglycan synthesis</keyword>
<dbReference type="EMBL" id="SRHU01000015">
    <property type="protein sequence ID" value="TFZ41999.1"/>
    <property type="molecule type" value="Genomic_DNA"/>
</dbReference>
<evidence type="ECO:0000313" key="20">
    <source>
        <dbReference type="Proteomes" id="UP000296883"/>
    </source>
</evidence>
<feature type="transmembrane region" description="Helical" evidence="17">
    <location>
        <begin position="138"/>
        <end position="155"/>
    </location>
</feature>
<evidence type="ECO:0000256" key="16">
    <source>
        <dbReference type="ARBA" id="ARBA00049966"/>
    </source>
</evidence>
<dbReference type="PANTHER" id="PTHR30474:SF2">
    <property type="entry name" value="PEPTIDOGLYCAN GLYCOSYLTRANSFERASE FTSW-RELATED"/>
    <property type="match status" value="1"/>
</dbReference>
<dbReference type="EMBL" id="CP038865">
    <property type="protein sequence ID" value="QCA29306.1"/>
    <property type="molecule type" value="Genomic_DNA"/>
</dbReference>
<keyword evidence="3" id="KW-0808">Transferase</keyword>
<dbReference type="Proteomes" id="UP000297725">
    <property type="component" value="Unassembled WGS sequence"/>
</dbReference>
<evidence type="ECO:0000256" key="15">
    <source>
        <dbReference type="ARBA" id="ARBA00049902"/>
    </source>
</evidence>
<evidence type="ECO:0000256" key="9">
    <source>
        <dbReference type="ARBA" id="ARBA00032370"/>
    </source>
</evidence>
<dbReference type="Pfam" id="PF01098">
    <property type="entry name" value="FTSW_RODA_SPOVE"/>
    <property type="match status" value="1"/>
</dbReference>
<dbReference type="GO" id="GO:0009252">
    <property type="term" value="P:peptidoglycan biosynthetic process"/>
    <property type="evidence" value="ECO:0007669"/>
    <property type="project" value="UniProtKB-KW"/>
</dbReference>
<evidence type="ECO:0000256" key="2">
    <source>
        <dbReference type="ARBA" id="ARBA00022676"/>
    </source>
</evidence>
<evidence type="ECO:0000313" key="19">
    <source>
        <dbReference type="EMBL" id="TFZ41999.1"/>
    </source>
</evidence>
<evidence type="ECO:0000256" key="7">
    <source>
        <dbReference type="ARBA" id="ARBA00022989"/>
    </source>
</evidence>
<evidence type="ECO:0000256" key="1">
    <source>
        <dbReference type="ARBA" id="ARBA00004141"/>
    </source>
</evidence>
<feature type="transmembrane region" description="Helical" evidence="17">
    <location>
        <begin position="74"/>
        <end position="97"/>
    </location>
</feature>
<feature type="transmembrane region" description="Helical" evidence="17">
    <location>
        <begin position="347"/>
        <end position="369"/>
    </location>
</feature>
<evidence type="ECO:0000256" key="17">
    <source>
        <dbReference type="SAM" id="Phobius"/>
    </source>
</evidence>
<proteinExistence type="inferred from homology"/>
<organism evidence="19 21">
    <name type="scientific">Vagococcus xieshaowenii</name>
    <dbReference type="NCBI Taxonomy" id="2562451"/>
    <lineage>
        <taxon>Bacteria</taxon>
        <taxon>Bacillati</taxon>
        <taxon>Bacillota</taxon>
        <taxon>Bacilli</taxon>
        <taxon>Lactobacillales</taxon>
        <taxon>Enterococcaceae</taxon>
        <taxon>Vagococcus</taxon>
    </lineage>
</organism>
<dbReference type="PANTHER" id="PTHR30474">
    <property type="entry name" value="CELL CYCLE PROTEIN"/>
    <property type="match status" value="1"/>
</dbReference>
<evidence type="ECO:0000256" key="14">
    <source>
        <dbReference type="ARBA" id="ARBA00044770"/>
    </source>
</evidence>
<dbReference type="InterPro" id="IPR001182">
    <property type="entry name" value="FtsW/RodA"/>
</dbReference>
<evidence type="ECO:0000256" key="3">
    <source>
        <dbReference type="ARBA" id="ARBA00022679"/>
    </source>
</evidence>
<dbReference type="GO" id="GO:0008360">
    <property type="term" value="P:regulation of cell shape"/>
    <property type="evidence" value="ECO:0007669"/>
    <property type="project" value="UniProtKB-KW"/>
</dbReference>
<name>A0AAJ5EG80_9ENTE</name>
<evidence type="ECO:0000256" key="5">
    <source>
        <dbReference type="ARBA" id="ARBA00022960"/>
    </source>
</evidence>
<gene>
    <name evidence="19" type="ORF">E4031_04265</name>
    <name evidence="18" type="ORF">E4Z98_08240</name>
</gene>
<dbReference type="GO" id="GO:0032153">
    <property type="term" value="C:cell division site"/>
    <property type="evidence" value="ECO:0007669"/>
    <property type="project" value="TreeGrafter"/>
</dbReference>
<accession>A0AAJ5EG80</accession>
<evidence type="ECO:0000313" key="21">
    <source>
        <dbReference type="Proteomes" id="UP000297725"/>
    </source>
</evidence>
<dbReference type="Proteomes" id="UP000296883">
    <property type="component" value="Chromosome"/>
</dbReference>
<reference evidence="18 20" key="2">
    <citation type="journal article" date="2020" name="Int. J. Syst. Evol. Microbiol.">
        <title>Vagococcus xieshaowenii sp. nov., isolated from snow finch (Montifringilla taczanowskii) cloacal content.</title>
        <authorList>
            <person name="Ge Y."/>
            <person name="Yang J."/>
            <person name="Lai X.H."/>
            <person name="Zhang G."/>
            <person name="Jin D."/>
            <person name="Lu S."/>
            <person name="Wang B."/>
            <person name="Huang Y."/>
            <person name="Huang Y."/>
            <person name="Ren Z."/>
            <person name="Zhang X."/>
            <person name="Xu J."/>
        </authorList>
    </citation>
    <scope>NUCLEOTIDE SEQUENCE [LARGE SCALE GENOMIC DNA]</scope>
    <source>
        <strain evidence="18">Personal::cf-49</strain>
        <strain evidence="20">personal::cf-49</strain>
    </source>
</reference>
<protein>
    <recommendedName>
        <fullName evidence="12">Probable peptidoglycan glycosyltransferase FtsW</fullName>
        <ecNumber evidence="14">2.4.99.28</ecNumber>
    </recommendedName>
    <alternativeName>
        <fullName evidence="13">Cell division protein FtsW</fullName>
    </alternativeName>
    <alternativeName>
        <fullName evidence="10">Cell wall polymerase</fullName>
    </alternativeName>
    <alternativeName>
        <fullName evidence="9">Peptidoglycan polymerase</fullName>
    </alternativeName>
</protein>
<dbReference type="AlphaFoldDB" id="A0AAJ5EG80"/>
<comment type="subcellular location">
    <subcellularLocation>
        <location evidence="1">Membrane</location>
        <topology evidence="1">Multi-pass membrane protein</topology>
    </subcellularLocation>
</comment>
<evidence type="ECO:0000256" key="4">
    <source>
        <dbReference type="ARBA" id="ARBA00022692"/>
    </source>
</evidence>
<evidence type="ECO:0000256" key="11">
    <source>
        <dbReference type="ARBA" id="ARBA00038053"/>
    </source>
</evidence>
<feature type="transmembrane region" description="Helical" evidence="17">
    <location>
        <begin position="185"/>
        <end position="205"/>
    </location>
</feature>
<feature type="transmembrane region" description="Helical" evidence="17">
    <location>
        <begin position="161"/>
        <end position="178"/>
    </location>
</feature>
<evidence type="ECO:0000256" key="12">
    <source>
        <dbReference type="ARBA" id="ARBA00041185"/>
    </source>
</evidence>
<comment type="function">
    <text evidence="16">Peptidoglycan polymerase that is essential for cell division.</text>
</comment>
<evidence type="ECO:0000256" key="8">
    <source>
        <dbReference type="ARBA" id="ARBA00023136"/>
    </source>
</evidence>